<reference evidence="3" key="2">
    <citation type="submission" date="2023-05" db="EMBL/GenBank/DDBJ databases">
        <authorList>
            <consortium name="Lawrence Berkeley National Laboratory"/>
            <person name="Steindorff A."/>
            <person name="Hensen N."/>
            <person name="Bonometti L."/>
            <person name="Westerberg I."/>
            <person name="Brannstrom I.O."/>
            <person name="Guillou S."/>
            <person name="Cros-Aarteil S."/>
            <person name="Calhoun S."/>
            <person name="Haridas S."/>
            <person name="Kuo A."/>
            <person name="Mondo S."/>
            <person name="Pangilinan J."/>
            <person name="Riley R."/>
            <person name="Labutti K."/>
            <person name="Andreopoulos B."/>
            <person name="Lipzen A."/>
            <person name="Chen C."/>
            <person name="Yanf M."/>
            <person name="Daum C."/>
            <person name="Ng V."/>
            <person name="Clum A."/>
            <person name="Ohm R."/>
            <person name="Martin F."/>
            <person name="Silar P."/>
            <person name="Natvig D."/>
            <person name="Lalanne C."/>
            <person name="Gautier V."/>
            <person name="Ament-Velasquez S.L."/>
            <person name="Kruys A."/>
            <person name="Hutchinson M.I."/>
            <person name="Powell A.J."/>
            <person name="Barry K."/>
            <person name="Miller A.N."/>
            <person name="Grigoriev I.V."/>
            <person name="Debuchy R."/>
            <person name="Gladieux P."/>
            <person name="Thoren M.H."/>
            <person name="Johannesson H."/>
        </authorList>
    </citation>
    <scope>NUCLEOTIDE SEQUENCE</scope>
    <source>
        <strain evidence="3">CBS 757.83</strain>
    </source>
</reference>
<feature type="region of interest" description="Disordered" evidence="1">
    <location>
        <begin position="219"/>
        <end position="264"/>
    </location>
</feature>
<accession>A0AAN6T5W3</accession>
<evidence type="ECO:0000313" key="3">
    <source>
        <dbReference type="EMBL" id="KAK4106345.1"/>
    </source>
</evidence>
<feature type="compositionally biased region" description="Basic and acidic residues" evidence="1">
    <location>
        <begin position="237"/>
        <end position="255"/>
    </location>
</feature>
<name>A0AAN6T5W3_9PEZI</name>
<protein>
    <recommendedName>
        <fullName evidence="5">Secreted protein</fullName>
    </recommendedName>
</protein>
<dbReference type="EMBL" id="MU863624">
    <property type="protein sequence ID" value="KAK4106345.1"/>
    <property type="molecule type" value="Genomic_DNA"/>
</dbReference>
<feature type="compositionally biased region" description="Polar residues" evidence="1">
    <location>
        <begin position="219"/>
        <end position="236"/>
    </location>
</feature>
<reference evidence="3" key="1">
    <citation type="journal article" date="2023" name="Mol. Phylogenet. Evol.">
        <title>Genome-scale phylogeny and comparative genomics of the fungal order Sordariales.</title>
        <authorList>
            <person name="Hensen N."/>
            <person name="Bonometti L."/>
            <person name="Westerberg I."/>
            <person name="Brannstrom I.O."/>
            <person name="Guillou S."/>
            <person name="Cros-Aarteil S."/>
            <person name="Calhoun S."/>
            <person name="Haridas S."/>
            <person name="Kuo A."/>
            <person name="Mondo S."/>
            <person name="Pangilinan J."/>
            <person name="Riley R."/>
            <person name="LaButti K."/>
            <person name="Andreopoulos B."/>
            <person name="Lipzen A."/>
            <person name="Chen C."/>
            <person name="Yan M."/>
            <person name="Daum C."/>
            <person name="Ng V."/>
            <person name="Clum A."/>
            <person name="Steindorff A."/>
            <person name="Ohm R.A."/>
            <person name="Martin F."/>
            <person name="Silar P."/>
            <person name="Natvig D.O."/>
            <person name="Lalanne C."/>
            <person name="Gautier V."/>
            <person name="Ament-Velasquez S.L."/>
            <person name="Kruys A."/>
            <person name="Hutchinson M.I."/>
            <person name="Powell A.J."/>
            <person name="Barry K."/>
            <person name="Miller A.N."/>
            <person name="Grigoriev I.V."/>
            <person name="Debuchy R."/>
            <person name="Gladieux P."/>
            <person name="Hiltunen Thoren M."/>
            <person name="Johannesson H."/>
        </authorList>
    </citation>
    <scope>NUCLEOTIDE SEQUENCE</scope>
    <source>
        <strain evidence="3">CBS 757.83</strain>
    </source>
</reference>
<dbReference type="AlphaFoldDB" id="A0AAN6T5W3"/>
<evidence type="ECO:0008006" key="5">
    <source>
        <dbReference type="Google" id="ProtNLM"/>
    </source>
</evidence>
<gene>
    <name evidence="3" type="ORF">N658DRAFT_15673</name>
</gene>
<keyword evidence="4" id="KW-1185">Reference proteome</keyword>
<evidence type="ECO:0000313" key="4">
    <source>
        <dbReference type="Proteomes" id="UP001305647"/>
    </source>
</evidence>
<dbReference type="Proteomes" id="UP001305647">
    <property type="component" value="Unassembled WGS sequence"/>
</dbReference>
<sequence>MLLSFLLALYGGRLPAMTTNGTKNISMLDHSDLFLRVVLKTRLFHLTSPSTVSWIEILKTARLMRNVFKHTTPAKLGKRSTSLLVHFACRIERRFAATRPPTRSYRYRVENIGWMPTKVKDQGEGIHKRRLPILTLSLICPQTARVEPGLACLSLVGAYQKNPTAAPIINSLGATLLTSLRFGAIQPIFRQKAGFPAVPSTSSVPSSISRLRLSVGTSAETTHSTAFSDSLAPDQSSNERNERTNERTNERKDPRMALLSMPRD</sequence>
<keyword evidence="2" id="KW-0732">Signal</keyword>
<proteinExistence type="predicted"/>
<feature type="signal peptide" evidence="2">
    <location>
        <begin position="1"/>
        <end position="18"/>
    </location>
</feature>
<comment type="caution">
    <text evidence="3">The sequence shown here is derived from an EMBL/GenBank/DDBJ whole genome shotgun (WGS) entry which is preliminary data.</text>
</comment>
<evidence type="ECO:0000256" key="1">
    <source>
        <dbReference type="SAM" id="MobiDB-lite"/>
    </source>
</evidence>
<feature type="chain" id="PRO_5043021587" description="Secreted protein" evidence="2">
    <location>
        <begin position="19"/>
        <end position="264"/>
    </location>
</feature>
<evidence type="ECO:0000256" key="2">
    <source>
        <dbReference type="SAM" id="SignalP"/>
    </source>
</evidence>
<organism evidence="3 4">
    <name type="scientific">Parathielavia hyrcaniae</name>
    <dbReference type="NCBI Taxonomy" id="113614"/>
    <lineage>
        <taxon>Eukaryota</taxon>
        <taxon>Fungi</taxon>
        <taxon>Dikarya</taxon>
        <taxon>Ascomycota</taxon>
        <taxon>Pezizomycotina</taxon>
        <taxon>Sordariomycetes</taxon>
        <taxon>Sordariomycetidae</taxon>
        <taxon>Sordariales</taxon>
        <taxon>Chaetomiaceae</taxon>
        <taxon>Parathielavia</taxon>
    </lineage>
</organism>